<comment type="caution">
    <text evidence="2">The sequence shown here is derived from an EMBL/GenBank/DDBJ whole genome shotgun (WGS) entry which is preliminary data.</text>
</comment>
<organism evidence="2 3">
    <name type="scientific">Pontixanthobacter rizhaonensis</name>
    <dbReference type="NCBI Taxonomy" id="2730337"/>
    <lineage>
        <taxon>Bacteria</taxon>
        <taxon>Pseudomonadati</taxon>
        <taxon>Pseudomonadota</taxon>
        <taxon>Alphaproteobacteria</taxon>
        <taxon>Sphingomonadales</taxon>
        <taxon>Erythrobacteraceae</taxon>
        <taxon>Pontixanthobacter</taxon>
    </lineage>
</organism>
<proteinExistence type="predicted"/>
<evidence type="ECO:0000313" key="2">
    <source>
        <dbReference type="EMBL" id="NMW32808.1"/>
    </source>
</evidence>
<evidence type="ECO:0000313" key="3">
    <source>
        <dbReference type="Proteomes" id="UP000561181"/>
    </source>
</evidence>
<keyword evidence="2" id="KW-0378">Hydrolase</keyword>
<reference evidence="2 3" key="1">
    <citation type="submission" date="2020-04" db="EMBL/GenBank/DDBJ databases">
        <authorList>
            <person name="Liu A."/>
        </authorList>
    </citation>
    <scope>NUCLEOTIDE SEQUENCE [LARGE SCALE GENOMIC DNA]</scope>
    <source>
        <strain evidence="2 3">RZ02</strain>
    </source>
</reference>
<dbReference type="AlphaFoldDB" id="A0A848QUM7"/>
<protein>
    <submittedName>
        <fullName evidence="2">Endonuclease</fullName>
    </submittedName>
</protein>
<dbReference type="SUPFAM" id="SSF56219">
    <property type="entry name" value="DNase I-like"/>
    <property type="match status" value="1"/>
</dbReference>
<dbReference type="GO" id="GO:0004519">
    <property type="term" value="F:endonuclease activity"/>
    <property type="evidence" value="ECO:0007669"/>
    <property type="project" value="UniProtKB-KW"/>
</dbReference>
<dbReference type="PANTHER" id="PTHR14859:SF15">
    <property type="entry name" value="ENDONUCLEASE_EXONUCLEASE_PHOSPHATASE DOMAIN-CONTAINING PROTEIN"/>
    <property type="match status" value="1"/>
</dbReference>
<dbReference type="GO" id="GO:0016020">
    <property type="term" value="C:membrane"/>
    <property type="evidence" value="ECO:0007669"/>
    <property type="project" value="GOC"/>
</dbReference>
<keyword evidence="3" id="KW-1185">Reference proteome</keyword>
<gene>
    <name evidence="2" type="ORF">HKD42_12120</name>
</gene>
<evidence type="ECO:0000259" key="1">
    <source>
        <dbReference type="Pfam" id="PF03372"/>
    </source>
</evidence>
<dbReference type="EMBL" id="JABCRE010000003">
    <property type="protein sequence ID" value="NMW32808.1"/>
    <property type="molecule type" value="Genomic_DNA"/>
</dbReference>
<feature type="domain" description="Endonuclease/exonuclease/phosphatase" evidence="1">
    <location>
        <begin position="6"/>
        <end position="221"/>
    </location>
</feature>
<accession>A0A848QUM7</accession>
<dbReference type="PANTHER" id="PTHR14859">
    <property type="entry name" value="CALCOFLUOR WHITE HYPERSENSITIVE PROTEIN PRECURSOR"/>
    <property type="match status" value="1"/>
</dbReference>
<dbReference type="GO" id="GO:0006506">
    <property type="term" value="P:GPI anchor biosynthetic process"/>
    <property type="evidence" value="ECO:0007669"/>
    <property type="project" value="TreeGrafter"/>
</dbReference>
<keyword evidence="2" id="KW-0540">Nuclease</keyword>
<dbReference type="InterPro" id="IPR036691">
    <property type="entry name" value="Endo/exonu/phosph_ase_sf"/>
</dbReference>
<dbReference type="InterPro" id="IPR005135">
    <property type="entry name" value="Endo/exonuclease/phosphatase"/>
</dbReference>
<sequence length="232" mass="25726">MRLKFASYNIHKAVGTDLRRDPARIIAVLRELDADIIALQEADLRIGQRASVLPRALIDDTGWKVVPVARRPRSIGWHGNAMLVRRSIEIVDARAIHLPTLEPRGAIRADLRCTGQYIRVFGTHLDLSGLRRRAQVKAILADSYGASPACPTVLMGDFNQWGGRTGAMQEFAQNWQVLAPGRSFPSRQPVAYFDRIVGTRDWQCGALGVHHSALSARASDHLPVWATLKLPT</sequence>
<dbReference type="Gene3D" id="3.60.10.10">
    <property type="entry name" value="Endonuclease/exonuclease/phosphatase"/>
    <property type="match status" value="1"/>
</dbReference>
<dbReference type="InterPro" id="IPR051916">
    <property type="entry name" value="GPI-anchor_lipid_remodeler"/>
</dbReference>
<name>A0A848QUM7_9SPHN</name>
<dbReference type="Proteomes" id="UP000561181">
    <property type="component" value="Unassembled WGS sequence"/>
</dbReference>
<dbReference type="Pfam" id="PF03372">
    <property type="entry name" value="Exo_endo_phos"/>
    <property type="match status" value="1"/>
</dbReference>
<keyword evidence="2" id="KW-0255">Endonuclease</keyword>